<dbReference type="RefSeq" id="WP_075854567.1">
    <property type="nucleotide sequence ID" value="NZ_FMAC01000006.1"/>
</dbReference>
<accession>A0A1C3VJP3</accession>
<feature type="chain" id="PRO_5008684390" description="Histidine kinase" evidence="1">
    <location>
        <begin position="21"/>
        <end position="164"/>
    </location>
</feature>
<sequence>MKKIIALALLVLTSPLTAHAATLTFPGDKPVASITIPDSWKPEETDGGVQGTSEDSAVYLSAEVASDKSMEKVVTGAIDFLAKNKVTIDPSTQKETPATEVNGMQMATLEWDGKDENGPISVGLLIVQVSADNALVVTYWGDKGEEDKHDAEVKAIVASIKPVE</sequence>
<dbReference type="AlphaFoldDB" id="A0A1C3VJP3"/>
<proteinExistence type="predicted"/>
<feature type="signal peptide" evidence="1">
    <location>
        <begin position="1"/>
        <end position="20"/>
    </location>
</feature>
<keyword evidence="1" id="KW-0732">Signal</keyword>
<gene>
    <name evidence="2" type="ORF">GA0061100_106248</name>
</gene>
<keyword evidence="3" id="KW-1185">Reference proteome</keyword>
<evidence type="ECO:0000313" key="3">
    <source>
        <dbReference type="Proteomes" id="UP000186228"/>
    </source>
</evidence>
<name>A0A1C3VJP3_9HYPH</name>
<evidence type="ECO:0000313" key="2">
    <source>
        <dbReference type="EMBL" id="SCB27827.1"/>
    </source>
</evidence>
<protein>
    <recommendedName>
        <fullName evidence="4">Histidine kinase</fullName>
    </recommendedName>
</protein>
<dbReference type="OrthoDB" id="8288922at2"/>
<dbReference type="Proteomes" id="UP000186228">
    <property type="component" value="Unassembled WGS sequence"/>
</dbReference>
<evidence type="ECO:0000256" key="1">
    <source>
        <dbReference type="SAM" id="SignalP"/>
    </source>
</evidence>
<dbReference type="EMBL" id="FMAC01000006">
    <property type="protein sequence ID" value="SCB27827.1"/>
    <property type="molecule type" value="Genomic_DNA"/>
</dbReference>
<reference evidence="3" key="1">
    <citation type="submission" date="2016-08" db="EMBL/GenBank/DDBJ databases">
        <authorList>
            <person name="Varghese N."/>
            <person name="Submissions Spin"/>
        </authorList>
    </citation>
    <scope>NUCLEOTIDE SEQUENCE [LARGE SCALE GENOMIC DNA]</scope>
    <source>
        <strain evidence="3">CCBAU 57015</strain>
    </source>
</reference>
<organism evidence="2 3">
    <name type="scientific">Rhizobium hainanense</name>
    <dbReference type="NCBI Taxonomy" id="52131"/>
    <lineage>
        <taxon>Bacteria</taxon>
        <taxon>Pseudomonadati</taxon>
        <taxon>Pseudomonadota</taxon>
        <taxon>Alphaproteobacteria</taxon>
        <taxon>Hyphomicrobiales</taxon>
        <taxon>Rhizobiaceae</taxon>
        <taxon>Rhizobium/Agrobacterium group</taxon>
        <taxon>Rhizobium</taxon>
    </lineage>
</organism>
<dbReference type="Gene3D" id="3.40.1000.10">
    <property type="entry name" value="Mog1/PsbP, alpha/beta/alpha sandwich"/>
    <property type="match status" value="1"/>
</dbReference>
<evidence type="ECO:0008006" key="4">
    <source>
        <dbReference type="Google" id="ProtNLM"/>
    </source>
</evidence>